<reference evidence="2" key="1">
    <citation type="journal article" date="2014" name="Sci. Data">
        <title>Genomes of diverse isolates of the marine cyanobacterium Prochlorococcus.</title>
        <authorList>
            <person name="Biller S."/>
            <person name="Berube P."/>
            <person name="Thompson J."/>
            <person name="Kelly L."/>
            <person name="Roggensack S."/>
            <person name="Awad L."/>
            <person name="Roache-Johnson K."/>
            <person name="Ding H."/>
            <person name="Giovannoni S.J."/>
            <person name="Moore L.R."/>
            <person name="Chisholm S.W."/>
        </authorList>
    </citation>
    <scope>NUCLEOTIDE SEQUENCE [LARGE SCALE GENOMIC DNA]</scope>
    <source>
        <strain evidence="2">PAC1</strain>
    </source>
</reference>
<sequence>MTYFTWKEEGLTKDCETLDSMAARFEESARLMRKMSAEGFKVEKRNKRQIITHIDSKIFNDWGFVSEEAPYQQLTIILEEEIK</sequence>
<comment type="caution">
    <text evidence="1">The sequence shown here is derived from an EMBL/GenBank/DDBJ whole genome shotgun (WGS) entry which is preliminary data.</text>
</comment>
<dbReference type="RefSeq" id="WP_036906040.1">
    <property type="nucleotide sequence ID" value="NZ_CP138967.1"/>
</dbReference>
<dbReference type="AlphaFoldDB" id="A0A0A2C7N6"/>
<dbReference type="EMBL" id="JNAX01000011">
    <property type="protein sequence ID" value="KGG20629.1"/>
    <property type="molecule type" value="Genomic_DNA"/>
</dbReference>
<proteinExistence type="predicted"/>
<accession>A0A0A2C7N6</accession>
<dbReference type="Proteomes" id="UP000030392">
    <property type="component" value="Unassembled WGS sequence"/>
</dbReference>
<organism evidence="1 2">
    <name type="scientific">Prochlorococcus marinus str. PAC1</name>
    <dbReference type="NCBI Taxonomy" id="59924"/>
    <lineage>
        <taxon>Bacteria</taxon>
        <taxon>Bacillati</taxon>
        <taxon>Cyanobacteriota</taxon>
        <taxon>Cyanophyceae</taxon>
        <taxon>Synechococcales</taxon>
        <taxon>Prochlorococcaceae</taxon>
        <taxon>Prochlorococcus</taxon>
    </lineage>
</organism>
<evidence type="ECO:0000313" key="1">
    <source>
        <dbReference type="EMBL" id="KGG20629.1"/>
    </source>
</evidence>
<gene>
    <name evidence="1" type="ORF">EV03_1130</name>
</gene>
<protein>
    <submittedName>
        <fullName evidence="1">Uncharacterized protein</fullName>
    </submittedName>
</protein>
<evidence type="ECO:0000313" key="2">
    <source>
        <dbReference type="Proteomes" id="UP000030392"/>
    </source>
</evidence>
<name>A0A0A2C7N6_PROMR</name>